<evidence type="ECO:0000313" key="3">
    <source>
        <dbReference type="Proteomes" id="UP001150217"/>
    </source>
</evidence>
<dbReference type="SUPFAM" id="SSF51735">
    <property type="entry name" value="NAD(P)-binding Rossmann-fold domains"/>
    <property type="match status" value="1"/>
</dbReference>
<dbReference type="Pfam" id="PF00106">
    <property type="entry name" value="adh_short"/>
    <property type="match status" value="1"/>
</dbReference>
<evidence type="ECO:0000256" key="1">
    <source>
        <dbReference type="ARBA" id="ARBA00023002"/>
    </source>
</evidence>
<organism evidence="2 3">
    <name type="scientific">Lentinula lateritia</name>
    <dbReference type="NCBI Taxonomy" id="40482"/>
    <lineage>
        <taxon>Eukaryota</taxon>
        <taxon>Fungi</taxon>
        <taxon>Dikarya</taxon>
        <taxon>Basidiomycota</taxon>
        <taxon>Agaricomycotina</taxon>
        <taxon>Agaricomycetes</taxon>
        <taxon>Agaricomycetidae</taxon>
        <taxon>Agaricales</taxon>
        <taxon>Marasmiineae</taxon>
        <taxon>Omphalotaceae</taxon>
        <taxon>Lentinula</taxon>
    </lineage>
</organism>
<evidence type="ECO:0000313" key="2">
    <source>
        <dbReference type="EMBL" id="KAJ4501088.1"/>
    </source>
</evidence>
<dbReference type="Proteomes" id="UP001150217">
    <property type="component" value="Unassembled WGS sequence"/>
</dbReference>
<dbReference type="Gene3D" id="3.40.50.720">
    <property type="entry name" value="NAD(P)-binding Rossmann-like Domain"/>
    <property type="match status" value="1"/>
</dbReference>
<reference evidence="2" key="1">
    <citation type="submission" date="2022-08" db="EMBL/GenBank/DDBJ databases">
        <title>A Global Phylogenomic Analysis of the Shiitake Genus Lentinula.</title>
        <authorList>
            <consortium name="DOE Joint Genome Institute"/>
            <person name="Sierra-Patev S."/>
            <person name="Min B."/>
            <person name="Naranjo-Ortiz M."/>
            <person name="Looney B."/>
            <person name="Konkel Z."/>
            <person name="Slot J.C."/>
            <person name="Sakamoto Y."/>
            <person name="Steenwyk J.L."/>
            <person name="Rokas A."/>
            <person name="Carro J."/>
            <person name="Camarero S."/>
            <person name="Ferreira P."/>
            <person name="Molpeceres G."/>
            <person name="Ruiz-Duenas F.J."/>
            <person name="Serrano A."/>
            <person name="Henrissat B."/>
            <person name="Drula E."/>
            <person name="Hughes K.W."/>
            <person name="Mata J.L."/>
            <person name="Ishikawa N.K."/>
            <person name="Vargas-Isla R."/>
            <person name="Ushijima S."/>
            <person name="Smith C.A."/>
            <person name="Ahrendt S."/>
            <person name="Andreopoulos W."/>
            <person name="He G."/>
            <person name="Labutti K."/>
            <person name="Lipzen A."/>
            <person name="Ng V."/>
            <person name="Riley R."/>
            <person name="Sandor L."/>
            <person name="Barry K."/>
            <person name="Martinez A.T."/>
            <person name="Xiao Y."/>
            <person name="Gibbons J.G."/>
            <person name="Terashima K."/>
            <person name="Grigoriev I.V."/>
            <person name="Hibbett D.S."/>
        </authorList>
    </citation>
    <scope>NUCLEOTIDE SEQUENCE</scope>
    <source>
        <strain evidence="2">RHP3577 ss4</strain>
    </source>
</reference>
<accession>A0ABQ8VXJ3</accession>
<sequence>MVAASFWTLFRQFFPPASKWSFADMPDLTGKVAIVTGGNVGIGKETCKQLLIKGCTVWLAARSQSKAEKAIAELKEETGKEALFLELDLSDLKAVKESAEKFKSLSPTLHMLICNAGVMAPPIEQLTAQGHDLTFGVNVLGHFLFIQKLLPLLKTTSNSLTDTRIVWVASSGQYYFHNLPINYDNLKDTPSRTKLGVQDLYTQSKFITVMLGIYMGKILAEDQDSNVICIHLDPGNIKSDLYRRLPSLLVTIMEWLVLKPTAMGAITQLFAATAPEASQYNGKYLRPWARLGEPHPLTKDETEQKKMWDYCIAVVKGYE</sequence>
<name>A0ABQ8VXJ3_9AGAR</name>
<proteinExistence type="predicted"/>
<dbReference type="EMBL" id="JANVFT010000003">
    <property type="protein sequence ID" value="KAJ4501088.1"/>
    <property type="molecule type" value="Genomic_DNA"/>
</dbReference>
<dbReference type="PRINTS" id="PR00081">
    <property type="entry name" value="GDHRDH"/>
</dbReference>
<dbReference type="InterPro" id="IPR036291">
    <property type="entry name" value="NAD(P)-bd_dom_sf"/>
</dbReference>
<keyword evidence="1" id="KW-0560">Oxidoreductase</keyword>
<comment type="caution">
    <text evidence="2">The sequence shown here is derived from an EMBL/GenBank/DDBJ whole genome shotgun (WGS) entry which is preliminary data.</text>
</comment>
<dbReference type="PANTHER" id="PTHR43157:SF31">
    <property type="entry name" value="PHOSPHATIDYLINOSITOL-GLYCAN BIOSYNTHESIS CLASS F PROTEIN"/>
    <property type="match status" value="1"/>
</dbReference>
<gene>
    <name evidence="2" type="ORF">C8R41DRAFT_899352</name>
</gene>
<dbReference type="PANTHER" id="PTHR43157">
    <property type="entry name" value="PHOSPHATIDYLINOSITOL-GLYCAN BIOSYNTHESIS CLASS F PROTEIN-RELATED"/>
    <property type="match status" value="1"/>
</dbReference>
<keyword evidence="3" id="KW-1185">Reference proteome</keyword>
<protein>
    <submittedName>
        <fullName evidence="2">NAD(P)-binding protein</fullName>
    </submittedName>
</protein>
<dbReference type="InterPro" id="IPR002347">
    <property type="entry name" value="SDR_fam"/>
</dbReference>